<keyword evidence="2" id="KW-0687">Ribonucleoprotein</keyword>
<keyword evidence="1 3" id="KW-0689">Ribosomal protein</keyword>
<geneLocation type="mitochondrion" evidence="3"/>
<evidence type="ECO:0000256" key="1">
    <source>
        <dbReference type="ARBA" id="ARBA00022980"/>
    </source>
</evidence>
<dbReference type="RefSeq" id="YP_009495457.1">
    <property type="nucleotide sequence ID" value="NC_037987.1"/>
</dbReference>
<evidence type="ECO:0000256" key="2">
    <source>
        <dbReference type="ARBA" id="ARBA00023274"/>
    </source>
</evidence>
<keyword evidence="3" id="KW-0496">Mitochondrion</keyword>
<dbReference type="GeneID" id="36957399"/>
<dbReference type="AlphaFoldDB" id="A0A2U9GI42"/>
<dbReference type="GO" id="GO:0005840">
    <property type="term" value="C:ribosome"/>
    <property type="evidence" value="ECO:0007669"/>
    <property type="project" value="UniProtKB-KW"/>
</dbReference>
<proteinExistence type="predicted"/>
<evidence type="ECO:0000313" key="3">
    <source>
        <dbReference type="EMBL" id="AWQ64104.1"/>
    </source>
</evidence>
<organism evidence="3">
    <name type="scientific">Eunotia naegelii</name>
    <dbReference type="NCBI Taxonomy" id="1458866"/>
    <lineage>
        <taxon>Eukaryota</taxon>
        <taxon>Sar</taxon>
        <taxon>Stramenopiles</taxon>
        <taxon>Ochrophyta</taxon>
        <taxon>Bacillariophyta</taxon>
        <taxon>Bacillariophyceae</taxon>
        <taxon>Eunotiophycidae</taxon>
        <taxon>Eunotiales</taxon>
        <taxon>Eunotiaceae</taxon>
        <taxon>Eunotia</taxon>
    </lineage>
</organism>
<dbReference type="EMBL" id="MG271846">
    <property type="protein sequence ID" value="AWQ64104.1"/>
    <property type="molecule type" value="Genomic_DNA"/>
</dbReference>
<dbReference type="GO" id="GO:1990904">
    <property type="term" value="C:ribonucleoprotein complex"/>
    <property type="evidence" value="ECO:0007669"/>
    <property type="project" value="UniProtKB-KW"/>
</dbReference>
<gene>
    <name evidence="3" type="primary">rps11</name>
</gene>
<dbReference type="GO" id="GO:0003735">
    <property type="term" value="F:structural constituent of ribosome"/>
    <property type="evidence" value="ECO:0007669"/>
    <property type="project" value="InterPro"/>
</dbReference>
<dbReference type="InterPro" id="IPR036967">
    <property type="entry name" value="Ribosomal_uS11_sf"/>
</dbReference>
<accession>A0A2U9GI42</accession>
<name>A0A2U9GI42_9STRA</name>
<sequence length="235" mass="27533">MLKLFMSLLLNNIITSNHDKETIQFNLEKEKIKQGEIEILLQAFEAIQIVIDKKILSLDLIEKDQNAIKTLNKNKLITQKKNIIHPVLYVVHISILKKNTTIQVTDTKGQLKLFCSASFSLKLSGKQKMMQPKVLISLLKYFLGKAYFLKNKLIALHVKYMNKNLLKLVIQRLKKNINIKTINYSNFFPHNGCRPKKIKRLKHKKKNKKTKKLVTYSTKNTWKFLIQQHLHNDTL</sequence>
<dbReference type="Gene3D" id="3.30.420.80">
    <property type="entry name" value="Ribosomal protein S11"/>
    <property type="match status" value="1"/>
</dbReference>
<dbReference type="GO" id="GO:0006412">
    <property type="term" value="P:translation"/>
    <property type="evidence" value="ECO:0007669"/>
    <property type="project" value="InterPro"/>
</dbReference>
<reference evidence="3" key="1">
    <citation type="journal article" date="2018" name="Genome Biol. Evol.">
        <title>Recurrent loss, horizontal transfer, and the obscure origins of mitochondrial introns in diatoms (Bacillariophyta).</title>
        <authorList>
            <person name="Guillory W.X."/>
            <person name="Onyshchenko A."/>
            <person name="Ruck E.C."/>
            <person name="Parks M."/>
            <person name="Nakov T."/>
            <person name="Wickett N.J."/>
            <person name="Alverson A.J."/>
        </authorList>
    </citation>
    <scope>NUCLEOTIDE SEQUENCE</scope>
    <source>
        <strain evidence="3">UTEX FD354</strain>
    </source>
</reference>
<dbReference type="SUPFAM" id="SSF53137">
    <property type="entry name" value="Translational machinery components"/>
    <property type="match status" value="1"/>
</dbReference>
<protein>
    <submittedName>
        <fullName evidence="3">Ribosomal protein S11</fullName>
    </submittedName>
</protein>